<keyword evidence="2" id="KW-0313">Glucose metabolism</keyword>
<sequence>MFFFTGSYTEPGAPAPNPMGAGITSCSFNPQNGSIKIIGSQPQRNPSYPVVSADGKILYAAEEMLASENTQLVAYRIHEDGSLSKLNAVPLPGDYACHLAIASQSILVANYVSGDILVYALEHDGKIGSLNQRIQHTGSGVHKERQEAPHPHMMYPVDDDKVYCVDLGIDQAKAYRFESASKNWEPATEWDINVNTGAGARHIDMDLNREWLVLIGELSGQLFLYHKIEGKYQLVDTSSLEGGEMSAAAIRIHPNGRFVYFSERKTNSIYSFLIANGKLHFIEKCSCGGTTPRDISIDPSGKWLLAANQDNHTIAVFSIDSLTGQLEFSNSCNVQTPTCICWQ</sequence>
<dbReference type="GO" id="GO:0006006">
    <property type="term" value="P:glucose metabolic process"/>
    <property type="evidence" value="ECO:0007669"/>
    <property type="project" value="UniProtKB-KW"/>
</dbReference>
<protein>
    <submittedName>
        <fullName evidence="3">Lactonase family protein</fullName>
    </submittedName>
</protein>
<evidence type="ECO:0000256" key="1">
    <source>
        <dbReference type="ARBA" id="ARBA00005564"/>
    </source>
</evidence>
<keyword evidence="2" id="KW-0119">Carbohydrate metabolism</keyword>
<dbReference type="InterPro" id="IPR050282">
    <property type="entry name" value="Cycloisomerase_2"/>
</dbReference>
<comment type="caution">
    <text evidence="3">The sequence shown here is derived from an EMBL/GenBank/DDBJ whole genome shotgun (WGS) entry which is preliminary data.</text>
</comment>
<dbReference type="SUPFAM" id="SSF75011">
    <property type="entry name" value="3-carboxy-cis,cis-mucoante lactonizing enzyme"/>
    <property type="match status" value="1"/>
</dbReference>
<dbReference type="Proteomes" id="UP001155483">
    <property type="component" value="Unassembled WGS sequence"/>
</dbReference>
<dbReference type="EMBL" id="JAOTIF010000030">
    <property type="protein sequence ID" value="MCU7552234.1"/>
    <property type="molecule type" value="Genomic_DNA"/>
</dbReference>
<reference evidence="3" key="2">
    <citation type="submission" date="2023-04" db="EMBL/GenBank/DDBJ databases">
        <title>Paracnuella aquatica gen. nov., sp. nov., a member of the family Chitinophagaceae isolated from a hot spring.</title>
        <authorList>
            <person name="Wang C."/>
        </authorList>
    </citation>
    <scope>NUCLEOTIDE SEQUENCE</scope>
    <source>
        <strain evidence="3">LB-8</strain>
    </source>
</reference>
<dbReference type="GO" id="GO:0017057">
    <property type="term" value="F:6-phosphogluconolactonase activity"/>
    <property type="evidence" value="ECO:0007669"/>
    <property type="project" value="TreeGrafter"/>
</dbReference>
<dbReference type="PANTHER" id="PTHR30344:SF1">
    <property type="entry name" value="6-PHOSPHOGLUCONOLACTONASE"/>
    <property type="match status" value="1"/>
</dbReference>
<evidence type="ECO:0000256" key="2">
    <source>
        <dbReference type="ARBA" id="ARBA00022526"/>
    </source>
</evidence>
<dbReference type="InterPro" id="IPR015943">
    <property type="entry name" value="WD40/YVTN_repeat-like_dom_sf"/>
</dbReference>
<dbReference type="RefSeq" id="WP_279299671.1">
    <property type="nucleotide sequence ID" value="NZ_JAOTIF010000030.1"/>
</dbReference>
<evidence type="ECO:0000313" key="4">
    <source>
        <dbReference type="Proteomes" id="UP001155483"/>
    </source>
</evidence>
<dbReference type="PANTHER" id="PTHR30344">
    <property type="entry name" value="6-PHOSPHOGLUCONOLACTONASE-RELATED"/>
    <property type="match status" value="1"/>
</dbReference>
<organism evidence="3 4">
    <name type="scientific">Paraflavisolibacter caeni</name>
    <dbReference type="NCBI Taxonomy" id="2982496"/>
    <lineage>
        <taxon>Bacteria</taxon>
        <taxon>Pseudomonadati</taxon>
        <taxon>Bacteroidota</taxon>
        <taxon>Chitinophagia</taxon>
        <taxon>Chitinophagales</taxon>
        <taxon>Chitinophagaceae</taxon>
        <taxon>Paraflavisolibacter</taxon>
    </lineage>
</organism>
<evidence type="ECO:0000313" key="3">
    <source>
        <dbReference type="EMBL" id="MCU7552234.1"/>
    </source>
</evidence>
<dbReference type="Gene3D" id="2.130.10.10">
    <property type="entry name" value="YVTN repeat-like/Quinoprotein amine dehydrogenase"/>
    <property type="match status" value="1"/>
</dbReference>
<comment type="similarity">
    <text evidence="1">Belongs to the cycloisomerase 2 family.</text>
</comment>
<reference evidence="3" key="1">
    <citation type="submission" date="2022-09" db="EMBL/GenBank/DDBJ databases">
        <authorList>
            <person name="Yuan C."/>
            <person name="Ke Z."/>
        </authorList>
    </citation>
    <scope>NUCLEOTIDE SEQUENCE</scope>
    <source>
        <strain evidence="3">LB-8</strain>
    </source>
</reference>
<dbReference type="Pfam" id="PF10282">
    <property type="entry name" value="Lactonase"/>
    <property type="match status" value="1"/>
</dbReference>
<gene>
    <name evidence="3" type="ORF">OCK74_24155</name>
</gene>
<keyword evidence="4" id="KW-1185">Reference proteome</keyword>
<accession>A0A9X3BHE6</accession>
<dbReference type="InterPro" id="IPR019405">
    <property type="entry name" value="Lactonase_7-beta_prop"/>
</dbReference>
<dbReference type="AlphaFoldDB" id="A0A9X3BHE6"/>
<name>A0A9X3BHE6_9BACT</name>
<proteinExistence type="inferred from homology"/>